<sequence>MVEAYFRNGRKVEGVWEHSINACTEEFRIEFPDVVFEYEKF</sequence>
<name>A0A482VFL1_ASBVE</name>
<accession>A0A482VFL1</accession>
<dbReference type="EMBL" id="QDEB01104406">
    <property type="protein sequence ID" value="RZC14253.1"/>
    <property type="molecule type" value="Genomic_DNA"/>
</dbReference>
<evidence type="ECO:0000313" key="2">
    <source>
        <dbReference type="Proteomes" id="UP000292052"/>
    </source>
</evidence>
<organism evidence="1 2">
    <name type="scientific">Asbolus verrucosus</name>
    <name type="common">Desert ironclad beetle</name>
    <dbReference type="NCBI Taxonomy" id="1661398"/>
    <lineage>
        <taxon>Eukaryota</taxon>
        <taxon>Metazoa</taxon>
        <taxon>Ecdysozoa</taxon>
        <taxon>Arthropoda</taxon>
        <taxon>Hexapoda</taxon>
        <taxon>Insecta</taxon>
        <taxon>Pterygota</taxon>
        <taxon>Neoptera</taxon>
        <taxon>Endopterygota</taxon>
        <taxon>Coleoptera</taxon>
        <taxon>Polyphaga</taxon>
        <taxon>Cucujiformia</taxon>
        <taxon>Tenebrionidae</taxon>
        <taxon>Pimeliinae</taxon>
        <taxon>Asbolus</taxon>
    </lineage>
</organism>
<dbReference type="Proteomes" id="UP000292052">
    <property type="component" value="Unassembled WGS sequence"/>
</dbReference>
<reference evidence="1 2" key="1">
    <citation type="submission" date="2017-03" db="EMBL/GenBank/DDBJ databases">
        <title>Genome of the blue death feigning beetle - Asbolus verrucosus.</title>
        <authorList>
            <person name="Rider S.D."/>
        </authorList>
    </citation>
    <scope>NUCLEOTIDE SEQUENCE [LARGE SCALE GENOMIC DNA]</scope>
    <source>
        <strain evidence="1">Butters</strain>
        <tissue evidence="1">Head and leg muscle</tissue>
    </source>
</reference>
<keyword evidence="2" id="KW-1185">Reference proteome</keyword>
<comment type="caution">
    <text evidence="1">The sequence shown here is derived from an EMBL/GenBank/DDBJ whole genome shotgun (WGS) entry which is preliminary data.</text>
</comment>
<dbReference type="AlphaFoldDB" id="A0A482VFL1"/>
<evidence type="ECO:0000313" key="1">
    <source>
        <dbReference type="EMBL" id="RZC14253.1"/>
    </source>
</evidence>
<proteinExistence type="predicted"/>
<protein>
    <submittedName>
        <fullName evidence="1">Uncharacterized protein</fullName>
    </submittedName>
</protein>
<gene>
    <name evidence="1" type="ORF">BDFB_009567</name>
</gene>